<dbReference type="PANTHER" id="PTHR16320:SF1">
    <property type="entry name" value="SPHINGOMYELINASE DDB_G0288017"/>
    <property type="match status" value="1"/>
</dbReference>
<accession>A0A1F6BVB2</accession>
<organism evidence="2 3">
    <name type="scientific">Candidatus Jorgensenbacteria bacterium GWA1_49_17</name>
    <dbReference type="NCBI Taxonomy" id="1798467"/>
    <lineage>
        <taxon>Bacteria</taxon>
        <taxon>Candidatus Joergenseniibacteriota</taxon>
    </lineage>
</organism>
<dbReference type="InterPro" id="IPR038772">
    <property type="entry name" value="Sph/SMPD2-like"/>
</dbReference>
<sequence length="271" mass="31760">MKIISLNIWDVPLWFSVKRGERISRLGEFFKKQGVEIICLQESFDVKHRNDLHNYLGKSFYKASESDTNGKTRRVLLFKRLDLTGGLVTFSKLPVRKSYFVHFRRFVDMLFFEYIGRKGVLETIVETPKGPLLVMNTHFHTGRTSVDHRVRLKQLRQLLKAAKAVKNMPTIIAGDFNENDMFKEKDFAHLLRKAGFQDPARGEKEEARPTIRFGNRYASKTWFNRSPKSRRIDYILTNNLESFGWKIADFKVLDQPKNPFSDHDPVMLEIE</sequence>
<name>A0A1F6BVB2_9BACT</name>
<evidence type="ECO:0000313" key="2">
    <source>
        <dbReference type="EMBL" id="OGG40894.1"/>
    </source>
</evidence>
<dbReference type="PANTHER" id="PTHR16320">
    <property type="entry name" value="SPHINGOMYELINASE FAMILY MEMBER"/>
    <property type="match status" value="1"/>
</dbReference>
<dbReference type="Pfam" id="PF03372">
    <property type="entry name" value="Exo_endo_phos"/>
    <property type="match status" value="1"/>
</dbReference>
<comment type="caution">
    <text evidence="2">The sequence shown here is derived from an EMBL/GenBank/DDBJ whole genome shotgun (WGS) entry which is preliminary data.</text>
</comment>
<evidence type="ECO:0000259" key="1">
    <source>
        <dbReference type="Pfam" id="PF03372"/>
    </source>
</evidence>
<dbReference type="GO" id="GO:0004767">
    <property type="term" value="F:sphingomyelin phosphodiesterase activity"/>
    <property type="evidence" value="ECO:0007669"/>
    <property type="project" value="InterPro"/>
</dbReference>
<evidence type="ECO:0000313" key="3">
    <source>
        <dbReference type="Proteomes" id="UP000179368"/>
    </source>
</evidence>
<protein>
    <recommendedName>
        <fullName evidence="1">Endonuclease/exonuclease/phosphatase domain-containing protein</fullName>
    </recommendedName>
</protein>
<dbReference type="EMBL" id="MFKG01000003">
    <property type="protein sequence ID" value="OGG40894.1"/>
    <property type="molecule type" value="Genomic_DNA"/>
</dbReference>
<dbReference type="Proteomes" id="UP000179368">
    <property type="component" value="Unassembled WGS sequence"/>
</dbReference>
<feature type="domain" description="Endonuclease/exonuclease/phosphatase" evidence="1">
    <location>
        <begin position="22"/>
        <end position="263"/>
    </location>
</feature>
<dbReference type="InterPro" id="IPR005135">
    <property type="entry name" value="Endo/exonuclease/phosphatase"/>
</dbReference>
<dbReference type="AlphaFoldDB" id="A0A1F6BVB2"/>
<proteinExistence type="predicted"/>
<dbReference type="GO" id="GO:0005737">
    <property type="term" value="C:cytoplasm"/>
    <property type="evidence" value="ECO:0007669"/>
    <property type="project" value="TreeGrafter"/>
</dbReference>
<dbReference type="Gene3D" id="3.60.10.10">
    <property type="entry name" value="Endonuclease/exonuclease/phosphatase"/>
    <property type="match status" value="1"/>
</dbReference>
<gene>
    <name evidence="2" type="ORF">A2116_01165</name>
</gene>
<reference evidence="2 3" key="1">
    <citation type="journal article" date="2016" name="Nat. Commun.">
        <title>Thousands of microbial genomes shed light on interconnected biogeochemical processes in an aquifer system.</title>
        <authorList>
            <person name="Anantharaman K."/>
            <person name="Brown C.T."/>
            <person name="Hug L.A."/>
            <person name="Sharon I."/>
            <person name="Castelle C.J."/>
            <person name="Probst A.J."/>
            <person name="Thomas B.C."/>
            <person name="Singh A."/>
            <person name="Wilkins M.J."/>
            <person name="Karaoz U."/>
            <person name="Brodie E.L."/>
            <person name="Williams K.H."/>
            <person name="Hubbard S.S."/>
            <person name="Banfield J.F."/>
        </authorList>
    </citation>
    <scope>NUCLEOTIDE SEQUENCE [LARGE SCALE GENOMIC DNA]</scope>
</reference>
<dbReference type="InterPro" id="IPR036691">
    <property type="entry name" value="Endo/exonu/phosph_ase_sf"/>
</dbReference>
<dbReference type="SUPFAM" id="SSF56219">
    <property type="entry name" value="DNase I-like"/>
    <property type="match status" value="1"/>
</dbReference>